<dbReference type="Gene3D" id="3.90.550.10">
    <property type="entry name" value="Spore Coat Polysaccharide Biosynthesis Protein SpsA, Chain A"/>
    <property type="match status" value="1"/>
</dbReference>
<evidence type="ECO:0000259" key="1">
    <source>
        <dbReference type="Pfam" id="PF00483"/>
    </source>
</evidence>
<dbReference type="AlphaFoldDB" id="A0A832V280"/>
<accession>A0A832V280</accession>
<organism evidence="2 3">
    <name type="scientific">Candidatus Naiadarchaeum limnaeum</name>
    <dbReference type="NCBI Taxonomy" id="2756139"/>
    <lineage>
        <taxon>Archaea</taxon>
        <taxon>Candidatus Undinarchaeota</taxon>
        <taxon>Candidatus Undinarchaeia</taxon>
        <taxon>Candidatus Naiadarchaeales</taxon>
        <taxon>Candidatus Naiadarchaeaceae</taxon>
        <taxon>Candidatus Naiadarchaeum</taxon>
    </lineage>
</organism>
<dbReference type="EMBL" id="DVAB01000033">
    <property type="protein sequence ID" value="HIK00701.1"/>
    <property type="molecule type" value="Genomic_DNA"/>
</dbReference>
<dbReference type="Pfam" id="PF00483">
    <property type="entry name" value="NTP_transferase"/>
    <property type="match status" value="1"/>
</dbReference>
<gene>
    <name evidence="2" type="ORF">H1016_04125</name>
</gene>
<protein>
    <submittedName>
        <fullName evidence="2">Nucleotidyltransferase family protein</fullName>
    </submittedName>
</protein>
<sequence>MRALILAAGEGTRLRPLTYAIPKSLLPVGGVPTIDYVIKNLEKVQELEEVYVGVSHLEDNIKNYFEHNHYKFLIKTVHTECLETGGDLKALAAAANINETFIGCNGDNITEINLQKALEFHRKKGGLGTIVLFKVKKKETSRFGIAKIDKNGLISKFVEKPSIESAPSNYANAGYYILEPEVIDMIPDGKVRVEQAVFSKLAEKGKLYGYVANPPHWIDIGTLESYLEANKIILQRKGIIPPPGSEESGKKGKK</sequence>
<dbReference type="PANTHER" id="PTHR22572">
    <property type="entry name" value="SUGAR-1-PHOSPHATE GUANYL TRANSFERASE"/>
    <property type="match status" value="1"/>
</dbReference>
<dbReference type="SUPFAM" id="SSF53448">
    <property type="entry name" value="Nucleotide-diphospho-sugar transferases"/>
    <property type="match status" value="1"/>
</dbReference>
<proteinExistence type="predicted"/>
<evidence type="ECO:0000313" key="3">
    <source>
        <dbReference type="Proteomes" id="UP000646946"/>
    </source>
</evidence>
<dbReference type="InterPro" id="IPR029044">
    <property type="entry name" value="Nucleotide-diphossugar_trans"/>
</dbReference>
<dbReference type="Proteomes" id="UP000646946">
    <property type="component" value="Unassembled WGS sequence"/>
</dbReference>
<evidence type="ECO:0000313" key="2">
    <source>
        <dbReference type="EMBL" id="HIK00701.1"/>
    </source>
</evidence>
<reference evidence="2 3" key="1">
    <citation type="journal article" name="Nat. Commun.">
        <title>Undinarchaeota illuminate DPANN phylogeny and the impact of gene transfer on archaeal evolution.</title>
        <authorList>
            <person name="Dombrowski N."/>
            <person name="Williams T.A."/>
            <person name="Sun J."/>
            <person name="Woodcroft B.J."/>
            <person name="Lee J.H."/>
            <person name="Minh B.Q."/>
            <person name="Rinke C."/>
            <person name="Spang A."/>
        </authorList>
    </citation>
    <scope>NUCLEOTIDE SEQUENCE [LARGE SCALE GENOMIC DNA]</scope>
    <source>
        <strain evidence="2">MAG_bin1129</strain>
    </source>
</reference>
<dbReference type="InterPro" id="IPR050486">
    <property type="entry name" value="Mannose-1P_guanyltransferase"/>
</dbReference>
<keyword evidence="3" id="KW-1185">Reference proteome</keyword>
<name>A0A832V280_9ARCH</name>
<dbReference type="CDD" id="cd04181">
    <property type="entry name" value="NTP_transferase"/>
    <property type="match status" value="1"/>
</dbReference>
<comment type="caution">
    <text evidence="2">The sequence shown here is derived from an EMBL/GenBank/DDBJ whole genome shotgun (WGS) entry which is preliminary data.</text>
</comment>
<feature type="domain" description="Nucleotidyl transferase" evidence="1">
    <location>
        <begin position="3"/>
        <end position="235"/>
    </location>
</feature>
<dbReference type="GO" id="GO:0016740">
    <property type="term" value="F:transferase activity"/>
    <property type="evidence" value="ECO:0007669"/>
    <property type="project" value="UniProtKB-KW"/>
</dbReference>
<dbReference type="InterPro" id="IPR005835">
    <property type="entry name" value="NTP_transferase_dom"/>
</dbReference>